<proteinExistence type="predicted"/>
<dbReference type="EMBL" id="WNTK01000018">
    <property type="protein sequence ID" value="KAG9473246.1"/>
    <property type="molecule type" value="Genomic_DNA"/>
</dbReference>
<protein>
    <submittedName>
        <fullName evidence="1">Uncharacterized protein</fullName>
    </submittedName>
</protein>
<name>A0A8J6EQW0_ELECQ</name>
<accession>A0A8J6EQW0</accession>
<organism evidence="1 2">
    <name type="scientific">Eleutherodactylus coqui</name>
    <name type="common">Puerto Rican coqui</name>
    <dbReference type="NCBI Taxonomy" id="57060"/>
    <lineage>
        <taxon>Eukaryota</taxon>
        <taxon>Metazoa</taxon>
        <taxon>Chordata</taxon>
        <taxon>Craniata</taxon>
        <taxon>Vertebrata</taxon>
        <taxon>Euteleostomi</taxon>
        <taxon>Amphibia</taxon>
        <taxon>Batrachia</taxon>
        <taxon>Anura</taxon>
        <taxon>Neobatrachia</taxon>
        <taxon>Hyloidea</taxon>
        <taxon>Eleutherodactylidae</taxon>
        <taxon>Eleutherodactylinae</taxon>
        <taxon>Eleutherodactylus</taxon>
        <taxon>Eleutherodactylus</taxon>
    </lineage>
</organism>
<gene>
    <name evidence="1" type="ORF">GDO78_020413</name>
</gene>
<comment type="caution">
    <text evidence="1">The sequence shown here is derived from an EMBL/GenBank/DDBJ whole genome shotgun (WGS) entry which is preliminary data.</text>
</comment>
<evidence type="ECO:0000313" key="2">
    <source>
        <dbReference type="Proteomes" id="UP000770717"/>
    </source>
</evidence>
<keyword evidence="2" id="KW-1185">Reference proteome</keyword>
<evidence type="ECO:0000313" key="1">
    <source>
        <dbReference type="EMBL" id="KAG9473246.1"/>
    </source>
</evidence>
<reference evidence="1" key="1">
    <citation type="thesis" date="2020" institute="ProQuest LLC" country="789 East Eisenhower Parkway, Ann Arbor, MI, USA">
        <title>Comparative Genomics and Chromosome Evolution.</title>
        <authorList>
            <person name="Mudd A.B."/>
        </authorList>
    </citation>
    <scope>NUCLEOTIDE SEQUENCE</scope>
    <source>
        <strain evidence="1">HN-11 Male</strain>
        <tissue evidence="1">Kidney and liver</tissue>
    </source>
</reference>
<dbReference type="AlphaFoldDB" id="A0A8J6EQW0"/>
<dbReference type="Proteomes" id="UP000770717">
    <property type="component" value="Unassembled WGS sequence"/>
</dbReference>
<sequence>MQNATSARETGAGAEIQTSCVQPALVSAVRSCVLSLWWDHVVPARSPTALKFSPQSCSMVSLAFFFTLRFAEFLQISLTSLWRVVCFEGFHFNTHNLCAASSSNG</sequence>